<dbReference type="PANTHER" id="PTHR28573:SF1">
    <property type="entry name" value="SPINDLE AND KINETOCHORE-ASSOCIATED PROTEIN 1"/>
    <property type="match status" value="1"/>
</dbReference>
<evidence type="ECO:0000313" key="4">
    <source>
        <dbReference type="EMBL" id="KXS14359.1"/>
    </source>
</evidence>
<dbReference type="GO" id="GO:0051301">
    <property type="term" value="P:cell division"/>
    <property type="evidence" value="ECO:0007669"/>
    <property type="project" value="InterPro"/>
</dbReference>
<dbReference type="Pfam" id="PF07160">
    <property type="entry name" value="SKA1"/>
    <property type="match status" value="1"/>
</dbReference>
<dbReference type="AlphaFoldDB" id="A0A139ACG2"/>
<name>A0A139ACG2_GONPJ</name>
<evidence type="ECO:0008006" key="6">
    <source>
        <dbReference type="Google" id="ProtNLM"/>
    </source>
</evidence>
<feature type="region of interest" description="Disordered" evidence="3">
    <location>
        <begin position="136"/>
        <end position="157"/>
    </location>
</feature>
<accession>A0A139ACG2</accession>
<proteinExistence type="inferred from homology"/>
<sequence>MSPSHANPFLVSTAHSYALRLHLLAHPSSSPSASPGGGDPSAAILDLLATAHAHATRISTAATPLVAQLEALAAEAAAMEGLAGRVLGGDGVGVKTASEERRTADFGVAGRARGVLAVGGGANRDVGAVGMEQVGARGQAQGQDPTVGSGRKAKSGPALVPDVTEREYAALPKYMVGRMSLVKLNSSIAELNKHVTEKYNLLRQRPTALPKPHRDRFWSYRETETAETKDRTFVTENDIKENWAKSQFRMDPQGRAVLAIARHLGRVREVRGGGQTRFVVVG</sequence>
<dbReference type="GO" id="GO:0005876">
    <property type="term" value="C:spindle microtubule"/>
    <property type="evidence" value="ECO:0007669"/>
    <property type="project" value="TreeGrafter"/>
</dbReference>
<dbReference type="InterPro" id="IPR009829">
    <property type="entry name" value="SKA1"/>
</dbReference>
<dbReference type="EMBL" id="KQ965770">
    <property type="protein sequence ID" value="KXS14359.1"/>
    <property type="molecule type" value="Genomic_DNA"/>
</dbReference>
<gene>
    <name evidence="4" type="ORF">M427DRAFT_135950</name>
</gene>
<organism evidence="4 5">
    <name type="scientific">Gonapodya prolifera (strain JEL478)</name>
    <name type="common">Monoblepharis prolifera</name>
    <dbReference type="NCBI Taxonomy" id="1344416"/>
    <lineage>
        <taxon>Eukaryota</taxon>
        <taxon>Fungi</taxon>
        <taxon>Fungi incertae sedis</taxon>
        <taxon>Chytridiomycota</taxon>
        <taxon>Chytridiomycota incertae sedis</taxon>
        <taxon>Monoblepharidomycetes</taxon>
        <taxon>Monoblepharidales</taxon>
        <taxon>Gonapodyaceae</taxon>
        <taxon>Gonapodya</taxon>
    </lineage>
</organism>
<dbReference type="STRING" id="1344416.A0A139ACG2"/>
<evidence type="ECO:0000256" key="1">
    <source>
        <dbReference type="ARBA" id="ARBA00006836"/>
    </source>
</evidence>
<dbReference type="InterPro" id="IPR042031">
    <property type="entry name" value="SKA1_MBD_sf"/>
</dbReference>
<keyword evidence="2" id="KW-0175">Coiled coil</keyword>
<dbReference type="OrthoDB" id="5962at2759"/>
<dbReference type="Gene3D" id="1.10.10.1890">
    <property type="entry name" value="Ska1 microtubule binding domain-like"/>
    <property type="match status" value="1"/>
</dbReference>
<dbReference type="GO" id="GO:0000940">
    <property type="term" value="C:outer kinetochore"/>
    <property type="evidence" value="ECO:0007669"/>
    <property type="project" value="TreeGrafter"/>
</dbReference>
<keyword evidence="5" id="KW-1185">Reference proteome</keyword>
<dbReference type="Proteomes" id="UP000070544">
    <property type="component" value="Unassembled WGS sequence"/>
</dbReference>
<dbReference type="FunFam" id="1.10.10.1890:FF:000002">
    <property type="entry name" value="Spindle and kinetochore-associated protein 1"/>
    <property type="match status" value="1"/>
</dbReference>
<comment type="similarity">
    <text evidence="1">Belongs to the SKA1 family.</text>
</comment>
<reference evidence="4 5" key="1">
    <citation type="journal article" date="2015" name="Genome Biol. Evol.">
        <title>Phylogenomic analyses indicate that early fungi evolved digesting cell walls of algal ancestors of land plants.</title>
        <authorList>
            <person name="Chang Y."/>
            <person name="Wang S."/>
            <person name="Sekimoto S."/>
            <person name="Aerts A.L."/>
            <person name="Choi C."/>
            <person name="Clum A."/>
            <person name="LaButti K.M."/>
            <person name="Lindquist E.A."/>
            <person name="Yee Ngan C."/>
            <person name="Ohm R.A."/>
            <person name="Salamov A.A."/>
            <person name="Grigoriev I.V."/>
            <person name="Spatafora J.W."/>
            <person name="Berbee M.L."/>
        </authorList>
    </citation>
    <scope>NUCLEOTIDE SEQUENCE [LARGE SCALE GENOMIC DNA]</scope>
    <source>
        <strain evidence="4 5">JEL478</strain>
    </source>
</reference>
<dbReference type="GO" id="GO:0000278">
    <property type="term" value="P:mitotic cell cycle"/>
    <property type="evidence" value="ECO:0007669"/>
    <property type="project" value="TreeGrafter"/>
</dbReference>
<evidence type="ECO:0000313" key="5">
    <source>
        <dbReference type="Proteomes" id="UP000070544"/>
    </source>
</evidence>
<dbReference type="GO" id="GO:0072686">
    <property type="term" value="C:mitotic spindle"/>
    <property type="evidence" value="ECO:0007669"/>
    <property type="project" value="TreeGrafter"/>
</dbReference>
<evidence type="ECO:0000256" key="2">
    <source>
        <dbReference type="ARBA" id="ARBA00023054"/>
    </source>
</evidence>
<dbReference type="PANTHER" id="PTHR28573">
    <property type="entry name" value="SPINDLE AND KINETOCHORE-ASSOCIATED PROTEIN 1"/>
    <property type="match status" value="1"/>
</dbReference>
<protein>
    <recommendedName>
        <fullName evidence="6">Spindle and kinetochore-associated protein 1</fullName>
    </recommendedName>
</protein>
<dbReference type="GO" id="GO:0008017">
    <property type="term" value="F:microtubule binding"/>
    <property type="evidence" value="ECO:0007669"/>
    <property type="project" value="InterPro"/>
</dbReference>
<dbReference type="GO" id="GO:0007059">
    <property type="term" value="P:chromosome segregation"/>
    <property type="evidence" value="ECO:0007669"/>
    <property type="project" value="InterPro"/>
</dbReference>
<evidence type="ECO:0000256" key="3">
    <source>
        <dbReference type="SAM" id="MobiDB-lite"/>
    </source>
</evidence>
<dbReference type="GO" id="GO:0031110">
    <property type="term" value="P:regulation of microtubule polymerization or depolymerization"/>
    <property type="evidence" value="ECO:0007669"/>
    <property type="project" value="TreeGrafter"/>
</dbReference>